<keyword evidence="4" id="KW-0378">Hydrolase</keyword>
<evidence type="ECO:0000256" key="5">
    <source>
        <dbReference type="ARBA" id="ARBA00022825"/>
    </source>
</evidence>
<name>A0A0W8E7R5_9ZZZZ</name>
<reference evidence="7" key="1">
    <citation type="journal article" date="2015" name="Proc. Natl. Acad. Sci. U.S.A.">
        <title>Networks of energetic and metabolic interactions define dynamics in microbial communities.</title>
        <authorList>
            <person name="Embree M."/>
            <person name="Liu J.K."/>
            <person name="Al-Bassam M.M."/>
            <person name="Zengler K."/>
        </authorList>
    </citation>
    <scope>NUCLEOTIDE SEQUENCE</scope>
</reference>
<dbReference type="InterPro" id="IPR036852">
    <property type="entry name" value="Peptidase_S8/S53_dom_sf"/>
</dbReference>
<feature type="domain" description="Peptidase S8/S53" evidence="6">
    <location>
        <begin position="2"/>
        <end position="252"/>
    </location>
</feature>
<dbReference type="InterPro" id="IPR000209">
    <property type="entry name" value="Peptidase_S8/S53_dom"/>
</dbReference>
<protein>
    <submittedName>
        <fullName evidence="7">Intracellular serine protease</fullName>
    </submittedName>
</protein>
<dbReference type="GO" id="GO:0006508">
    <property type="term" value="P:proteolysis"/>
    <property type="evidence" value="ECO:0007669"/>
    <property type="project" value="UniProtKB-KW"/>
</dbReference>
<dbReference type="PANTHER" id="PTHR43806">
    <property type="entry name" value="PEPTIDASE S8"/>
    <property type="match status" value="1"/>
</dbReference>
<comment type="similarity">
    <text evidence="1">Belongs to the peptidase S8 family.</text>
</comment>
<dbReference type="InterPro" id="IPR050131">
    <property type="entry name" value="Peptidase_S8_subtilisin-like"/>
</dbReference>
<dbReference type="Gene3D" id="3.40.50.200">
    <property type="entry name" value="Peptidase S8/S53 domain"/>
    <property type="match status" value="1"/>
</dbReference>
<dbReference type="CDD" id="cd07477">
    <property type="entry name" value="Peptidases_S8_Subtilisin_subset"/>
    <property type="match status" value="1"/>
</dbReference>
<evidence type="ECO:0000256" key="4">
    <source>
        <dbReference type="ARBA" id="ARBA00022801"/>
    </source>
</evidence>
<evidence type="ECO:0000259" key="6">
    <source>
        <dbReference type="Pfam" id="PF00082"/>
    </source>
</evidence>
<dbReference type="SUPFAM" id="SSF55383">
    <property type="entry name" value="Copper amine oxidase, domain N"/>
    <property type="match status" value="1"/>
</dbReference>
<dbReference type="GO" id="GO:0004252">
    <property type="term" value="F:serine-type endopeptidase activity"/>
    <property type="evidence" value="ECO:0007669"/>
    <property type="project" value="InterPro"/>
</dbReference>
<sequence>MAIIDTGIDYTHPDLKANVIGGISFVPGESDHMDLNGHGTHVAGIIAANGALLGVAPQSKLLAVKVLSKDGFGSYADIVQGLKWTRSWTGPAGEKVNVVNMSLGGPFPNTSMHQEVIKLVEAGITVVCAAGNSGDADPETREISYPAYYQESLAVGAVDLKTGIADFSNSNDRIDIVAPGVDTYSTYPGGKYVKFSGTSMAAPHLTGAVALIYSRALQRFGNYPSPAELKNLLTYQAIDLGSAGFDTLYGYGMFSFNIDGGKAITVIVGERVYTINNKEYIFEKPPITFDNVVYAPLEEICELMAVDSSYVAPDDSSGYPAGAVEVWS</sequence>
<dbReference type="SUPFAM" id="SSF52743">
    <property type="entry name" value="Subtilisin-like"/>
    <property type="match status" value="1"/>
</dbReference>
<dbReference type="EMBL" id="LNQE01001848">
    <property type="protein sequence ID" value="KUG04449.1"/>
    <property type="molecule type" value="Genomic_DNA"/>
</dbReference>
<evidence type="ECO:0000256" key="3">
    <source>
        <dbReference type="ARBA" id="ARBA00022723"/>
    </source>
</evidence>
<evidence type="ECO:0000313" key="7">
    <source>
        <dbReference type="EMBL" id="KUG04449.1"/>
    </source>
</evidence>
<proteinExistence type="inferred from homology"/>
<evidence type="ECO:0000256" key="1">
    <source>
        <dbReference type="ARBA" id="ARBA00011073"/>
    </source>
</evidence>
<dbReference type="PRINTS" id="PR00723">
    <property type="entry name" value="SUBTILISIN"/>
</dbReference>
<accession>A0A0W8E7R5</accession>
<comment type="caution">
    <text evidence="7">The sequence shown here is derived from an EMBL/GenBank/DDBJ whole genome shotgun (WGS) entry which is preliminary data.</text>
</comment>
<dbReference type="PROSITE" id="PS00137">
    <property type="entry name" value="SUBTILASE_HIS"/>
    <property type="match status" value="1"/>
</dbReference>
<gene>
    <name evidence="7" type="ORF">ASZ90_018117</name>
</gene>
<dbReference type="InterPro" id="IPR036582">
    <property type="entry name" value="Mao_N_sf"/>
</dbReference>
<keyword evidence="3" id="KW-0479">Metal-binding</keyword>
<keyword evidence="5" id="KW-0720">Serine protease</keyword>
<dbReference type="AlphaFoldDB" id="A0A0W8E7R5"/>
<organism evidence="7">
    <name type="scientific">hydrocarbon metagenome</name>
    <dbReference type="NCBI Taxonomy" id="938273"/>
    <lineage>
        <taxon>unclassified sequences</taxon>
        <taxon>metagenomes</taxon>
        <taxon>ecological metagenomes</taxon>
    </lineage>
</organism>
<dbReference type="InterPro" id="IPR034202">
    <property type="entry name" value="Subtilisin_Carlsberg-like"/>
</dbReference>
<evidence type="ECO:0000256" key="2">
    <source>
        <dbReference type="ARBA" id="ARBA00022670"/>
    </source>
</evidence>
<dbReference type="PANTHER" id="PTHR43806:SF11">
    <property type="entry name" value="CEREVISIN-RELATED"/>
    <property type="match status" value="1"/>
</dbReference>
<keyword evidence="2 7" id="KW-0645">Protease</keyword>
<dbReference type="GO" id="GO:0046872">
    <property type="term" value="F:metal ion binding"/>
    <property type="evidence" value="ECO:0007669"/>
    <property type="project" value="UniProtKB-KW"/>
</dbReference>
<dbReference type="Pfam" id="PF00082">
    <property type="entry name" value="Peptidase_S8"/>
    <property type="match status" value="1"/>
</dbReference>
<dbReference type="InterPro" id="IPR015500">
    <property type="entry name" value="Peptidase_S8_subtilisin-rel"/>
</dbReference>
<dbReference type="PROSITE" id="PS51892">
    <property type="entry name" value="SUBTILASE"/>
    <property type="match status" value="1"/>
</dbReference>
<dbReference type="InterPro" id="IPR022398">
    <property type="entry name" value="Peptidase_S8_His-AS"/>
</dbReference>